<accession>A0A644T3R7</accession>
<dbReference type="GO" id="GO:0005506">
    <property type="term" value="F:iron ion binding"/>
    <property type="evidence" value="ECO:0007669"/>
    <property type="project" value="InterPro"/>
</dbReference>
<evidence type="ECO:0000259" key="7">
    <source>
        <dbReference type="PROSITE" id="PS50905"/>
    </source>
</evidence>
<dbReference type="PANTHER" id="PTHR43865:SF1">
    <property type="entry name" value="RUBRERYTHRIN-RELATED"/>
    <property type="match status" value="1"/>
</dbReference>
<evidence type="ECO:0000256" key="3">
    <source>
        <dbReference type="ARBA" id="ARBA00022723"/>
    </source>
</evidence>
<dbReference type="EMBL" id="VSSQ01000015">
    <property type="protein sequence ID" value="MPL61563.1"/>
    <property type="molecule type" value="Genomic_DNA"/>
</dbReference>
<evidence type="ECO:0000256" key="1">
    <source>
        <dbReference type="ARBA" id="ARBA00001965"/>
    </source>
</evidence>
<keyword evidence="5" id="KW-0408">Iron</keyword>
<dbReference type="SUPFAM" id="SSF57802">
    <property type="entry name" value="Rubredoxin-like"/>
    <property type="match status" value="1"/>
</dbReference>
<dbReference type="InterPro" id="IPR009078">
    <property type="entry name" value="Ferritin-like_SF"/>
</dbReference>
<feature type="domain" description="Ferritin-like diiron" evidence="7">
    <location>
        <begin position="4"/>
        <end position="147"/>
    </location>
</feature>
<evidence type="ECO:0000256" key="4">
    <source>
        <dbReference type="ARBA" id="ARBA00022982"/>
    </source>
</evidence>
<comment type="cofactor">
    <cofactor evidence="1">
        <name>Fe(3+)</name>
        <dbReference type="ChEBI" id="CHEBI:29034"/>
    </cofactor>
</comment>
<keyword evidence="4" id="KW-0249">Electron transport</keyword>
<dbReference type="InterPro" id="IPR048574">
    <property type="entry name" value="RUBY_RBDX"/>
</dbReference>
<dbReference type="PROSITE" id="PS50903">
    <property type="entry name" value="RUBREDOXIN_LIKE"/>
    <property type="match status" value="1"/>
</dbReference>
<dbReference type="Gene3D" id="1.20.1260.10">
    <property type="match status" value="1"/>
</dbReference>
<dbReference type="PANTHER" id="PTHR43865">
    <property type="entry name" value="RUBRERYTHRIN-RELATED"/>
    <property type="match status" value="1"/>
</dbReference>
<keyword evidence="3" id="KW-0479">Metal-binding</keyword>
<feature type="domain" description="Rubredoxin-like" evidence="6">
    <location>
        <begin position="154"/>
        <end position="188"/>
    </location>
</feature>
<comment type="caution">
    <text evidence="8">The sequence shown here is derived from an EMBL/GenBank/DDBJ whole genome shotgun (WGS) entry which is preliminary data.</text>
</comment>
<gene>
    <name evidence="8" type="primary">rbr_1</name>
    <name evidence="8" type="ORF">SDC9_07140</name>
</gene>
<dbReference type="Pfam" id="PF21349">
    <property type="entry name" value="RUBY_RBDX"/>
    <property type="match status" value="1"/>
</dbReference>
<dbReference type="PROSITE" id="PS50905">
    <property type="entry name" value="FERRITIN_LIKE"/>
    <property type="match status" value="1"/>
</dbReference>
<dbReference type="InterPro" id="IPR024934">
    <property type="entry name" value="Rubredoxin-like_dom"/>
</dbReference>
<dbReference type="InterPro" id="IPR009040">
    <property type="entry name" value="Ferritin-like_diiron"/>
</dbReference>
<dbReference type="SUPFAM" id="SSF47240">
    <property type="entry name" value="Ferritin-like"/>
    <property type="match status" value="1"/>
</dbReference>
<reference evidence="8" key="1">
    <citation type="submission" date="2019-08" db="EMBL/GenBank/DDBJ databases">
        <authorList>
            <person name="Kucharzyk K."/>
            <person name="Murdoch R.W."/>
            <person name="Higgins S."/>
            <person name="Loffler F."/>
        </authorList>
    </citation>
    <scope>NUCLEOTIDE SEQUENCE</scope>
</reference>
<keyword evidence="2" id="KW-0813">Transport</keyword>
<dbReference type="Gene3D" id="2.20.28.10">
    <property type="match status" value="1"/>
</dbReference>
<dbReference type="CDD" id="cd00729">
    <property type="entry name" value="rubredoxin_SM"/>
    <property type="match status" value="1"/>
</dbReference>
<dbReference type="CDD" id="cd01041">
    <property type="entry name" value="Rubrerythrin"/>
    <property type="match status" value="1"/>
</dbReference>
<organism evidence="8">
    <name type="scientific">bioreactor metagenome</name>
    <dbReference type="NCBI Taxonomy" id="1076179"/>
    <lineage>
        <taxon>unclassified sequences</taxon>
        <taxon>metagenomes</taxon>
        <taxon>ecological metagenomes</taxon>
    </lineage>
</organism>
<evidence type="ECO:0000313" key="8">
    <source>
        <dbReference type="EMBL" id="MPL61563.1"/>
    </source>
</evidence>
<dbReference type="AlphaFoldDB" id="A0A644T3R7"/>
<protein>
    <submittedName>
        <fullName evidence="8">Rubrerythrin</fullName>
    </submittedName>
</protein>
<evidence type="ECO:0000259" key="6">
    <source>
        <dbReference type="PROSITE" id="PS50903"/>
    </source>
</evidence>
<dbReference type="InterPro" id="IPR052364">
    <property type="entry name" value="Rubrerythrin"/>
</dbReference>
<evidence type="ECO:0000256" key="5">
    <source>
        <dbReference type="ARBA" id="ARBA00023004"/>
    </source>
</evidence>
<proteinExistence type="predicted"/>
<sequence length="192" mass="21519">MVKSVKGTKTEKNLLTAFAGESQARNRYTFFASKAKKEGYEQIAAIFTETAGNEKEHAEIFFKYLEGGDVEIMAVYPAGVIGDTLANLKAAADGEKMEWSKIYADAEKTAREEGFDEIAASFKEIAEVEEFHEGRYRKLAANVSAGEVFKKKTVVKWHCTNCGYIHEGTEAPKECPACKHKQEYYELLAENY</sequence>
<evidence type="ECO:0000256" key="2">
    <source>
        <dbReference type="ARBA" id="ARBA00022448"/>
    </source>
</evidence>
<name>A0A644T3R7_9ZZZZ</name>
<dbReference type="NCBIfam" id="NF045767">
    <property type="entry name" value="RuberyRbr"/>
    <property type="match status" value="1"/>
</dbReference>
<dbReference type="InterPro" id="IPR003251">
    <property type="entry name" value="Rr_diiron-bd_dom"/>
</dbReference>
<dbReference type="InterPro" id="IPR012347">
    <property type="entry name" value="Ferritin-like"/>
</dbReference>
<dbReference type="FunFam" id="2.20.28.10:FF:000018">
    <property type="entry name" value="Rubrerythrin"/>
    <property type="match status" value="1"/>
</dbReference>
<dbReference type="GO" id="GO:0016491">
    <property type="term" value="F:oxidoreductase activity"/>
    <property type="evidence" value="ECO:0007669"/>
    <property type="project" value="InterPro"/>
</dbReference>
<dbReference type="Pfam" id="PF02915">
    <property type="entry name" value="Rubrerythrin"/>
    <property type="match status" value="1"/>
</dbReference>